<protein>
    <recommendedName>
        <fullName evidence="4">Hydrophobic surface binding protein</fullName>
    </recommendedName>
</protein>
<feature type="signal peptide" evidence="1">
    <location>
        <begin position="1"/>
        <end position="17"/>
    </location>
</feature>
<dbReference type="GO" id="GO:0005576">
    <property type="term" value="C:extracellular region"/>
    <property type="evidence" value="ECO:0007669"/>
    <property type="project" value="TreeGrafter"/>
</dbReference>
<keyword evidence="3" id="KW-1185">Reference proteome</keyword>
<feature type="chain" id="PRO_5001648307" description="Hydrophobic surface binding protein" evidence="1">
    <location>
        <begin position="18"/>
        <end position="180"/>
    </location>
</feature>
<dbReference type="Proteomes" id="UP000027222">
    <property type="component" value="Unassembled WGS sequence"/>
</dbReference>
<sequence length="180" mass="18899">MKFSFALLASLVAATSAATIARTTASTMRVVMDDMTKIGKQFGKVDASLSKFPASGVKGATKIDNQRTKLHELFDQATSDIGSLPKPVSPADARKIIEAYQSFTPTAVHSLNAIGAKAADFMALEPAAPSMKLDLLAAVKPCVVFNQELQSIAPPDMVDTLANIVNSIDTARADASAAFP</sequence>
<dbReference type="EMBL" id="KL142431">
    <property type="protein sequence ID" value="KDR65877.1"/>
    <property type="molecule type" value="Genomic_DNA"/>
</dbReference>
<dbReference type="OrthoDB" id="3052500at2759"/>
<keyword evidence="1" id="KW-0732">Signal</keyword>
<evidence type="ECO:0000313" key="2">
    <source>
        <dbReference type="EMBL" id="KDR65877.1"/>
    </source>
</evidence>
<name>A0A067S7K3_GALM3</name>
<reference evidence="3" key="1">
    <citation type="journal article" date="2014" name="Proc. Natl. Acad. Sci. U.S.A.">
        <title>Extensive sampling of basidiomycete genomes demonstrates inadequacy of the white-rot/brown-rot paradigm for wood decay fungi.</title>
        <authorList>
            <person name="Riley R."/>
            <person name="Salamov A.A."/>
            <person name="Brown D.W."/>
            <person name="Nagy L.G."/>
            <person name="Floudas D."/>
            <person name="Held B.W."/>
            <person name="Levasseur A."/>
            <person name="Lombard V."/>
            <person name="Morin E."/>
            <person name="Otillar R."/>
            <person name="Lindquist E.A."/>
            <person name="Sun H."/>
            <person name="LaButti K.M."/>
            <person name="Schmutz J."/>
            <person name="Jabbour D."/>
            <person name="Luo H."/>
            <person name="Baker S.E."/>
            <person name="Pisabarro A.G."/>
            <person name="Walton J.D."/>
            <person name="Blanchette R.A."/>
            <person name="Henrissat B."/>
            <person name="Martin F."/>
            <person name="Cullen D."/>
            <person name="Hibbett D.S."/>
            <person name="Grigoriev I.V."/>
        </authorList>
    </citation>
    <scope>NUCLEOTIDE SEQUENCE [LARGE SCALE GENOMIC DNA]</scope>
    <source>
        <strain evidence="3">CBS 339.88</strain>
    </source>
</reference>
<proteinExistence type="predicted"/>
<dbReference type="InterPro" id="IPR021054">
    <property type="entry name" value="Cell_wall_mannoprotein_1"/>
</dbReference>
<gene>
    <name evidence="2" type="ORF">GALMADRAFT_148361</name>
</gene>
<dbReference type="PANTHER" id="PTHR38123:SF1">
    <property type="entry name" value="HYDROPHOBIC SURFACE BINDING PROTEIN"/>
    <property type="match status" value="1"/>
</dbReference>
<dbReference type="PANTHER" id="PTHR38123">
    <property type="entry name" value="CELL WALL SERINE-THREONINE-RICH GALACTOMANNOPROTEIN MP1 (AFU_ORTHOLOGUE AFUA_4G03240)"/>
    <property type="match status" value="1"/>
</dbReference>
<evidence type="ECO:0008006" key="4">
    <source>
        <dbReference type="Google" id="ProtNLM"/>
    </source>
</evidence>
<evidence type="ECO:0000313" key="3">
    <source>
        <dbReference type="Proteomes" id="UP000027222"/>
    </source>
</evidence>
<organism evidence="2 3">
    <name type="scientific">Galerina marginata (strain CBS 339.88)</name>
    <dbReference type="NCBI Taxonomy" id="685588"/>
    <lineage>
        <taxon>Eukaryota</taxon>
        <taxon>Fungi</taxon>
        <taxon>Dikarya</taxon>
        <taxon>Basidiomycota</taxon>
        <taxon>Agaricomycotina</taxon>
        <taxon>Agaricomycetes</taxon>
        <taxon>Agaricomycetidae</taxon>
        <taxon>Agaricales</taxon>
        <taxon>Agaricineae</taxon>
        <taxon>Strophariaceae</taxon>
        <taxon>Galerina</taxon>
    </lineage>
</organism>
<dbReference type="HOGENOM" id="CLU_1496314_0_0_1"/>
<dbReference type="AlphaFoldDB" id="A0A067S7K3"/>
<accession>A0A067S7K3</accession>
<dbReference type="Pfam" id="PF12296">
    <property type="entry name" value="HsbA"/>
    <property type="match status" value="1"/>
</dbReference>
<evidence type="ECO:0000256" key="1">
    <source>
        <dbReference type="SAM" id="SignalP"/>
    </source>
</evidence>